<proteinExistence type="predicted"/>
<keyword evidence="2" id="KW-1185">Reference proteome</keyword>
<dbReference type="Pfam" id="PF26622">
    <property type="entry name" value="DUF8199"/>
    <property type="match status" value="1"/>
</dbReference>
<dbReference type="OrthoDB" id="9966646at2"/>
<name>A0A3R9LPM0_9BACT</name>
<evidence type="ECO:0000313" key="2">
    <source>
        <dbReference type="Proteomes" id="UP000280066"/>
    </source>
</evidence>
<sequence length="130" mass="13856">MRRPLSFLLLLVYLLSSPGLGYSMHFCGRVLTGVSVLAESPKTCCPPQRAPCGSCHDKHVSSPADDATLLAAASLAALVPALVPAPLAWAAAARPKPWPTEPERKRPPVEVRAAASPPWPAYVRGHAFRL</sequence>
<dbReference type="InterPro" id="IPR058512">
    <property type="entry name" value="DUF8199"/>
</dbReference>
<accession>A0A3R9LPM0</accession>
<organism evidence="1 2">
    <name type="scientific">Hymenobacter metallilatus</name>
    <dbReference type="NCBI Taxonomy" id="2493666"/>
    <lineage>
        <taxon>Bacteria</taxon>
        <taxon>Pseudomonadati</taxon>
        <taxon>Bacteroidota</taxon>
        <taxon>Cytophagia</taxon>
        <taxon>Cytophagales</taxon>
        <taxon>Hymenobacteraceae</taxon>
        <taxon>Hymenobacter</taxon>
    </lineage>
</organism>
<dbReference type="EMBL" id="RWIS01000016">
    <property type="protein sequence ID" value="RSK24500.1"/>
    <property type="molecule type" value="Genomic_DNA"/>
</dbReference>
<reference evidence="1 2" key="1">
    <citation type="submission" date="2018-12" db="EMBL/GenBank/DDBJ databases">
        <authorList>
            <person name="Feng G."/>
            <person name="Zhu H."/>
        </authorList>
    </citation>
    <scope>NUCLEOTIDE SEQUENCE [LARGE SCALE GENOMIC DNA]</scope>
    <source>
        <strain evidence="1 2">9PBR-2</strain>
    </source>
</reference>
<dbReference type="Proteomes" id="UP000280066">
    <property type="component" value="Unassembled WGS sequence"/>
</dbReference>
<protein>
    <submittedName>
        <fullName evidence="1">Uncharacterized protein</fullName>
    </submittedName>
</protein>
<dbReference type="AlphaFoldDB" id="A0A3R9LPM0"/>
<dbReference type="RefSeq" id="WP_125433312.1">
    <property type="nucleotide sequence ID" value="NZ_RWIS01000016.1"/>
</dbReference>
<gene>
    <name evidence="1" type="ORF">EI290_19305</name>
</gene>
<evidence type="ECO:0000313" key="1">
    <source>
        <dbReference type="EMBL" id="RSK24500.1"/>
    </source>
</evidence>
<comment type="caution">
    <text evidence="1">The sequence shown here is derived from an EMBL/GenBank/DDBJ whole genome shotgun (WGS) entry which is preliminary data.</text>
</comment>